<dbReference type="EMBL" id="JRPC02000010">
    <property type="protein sequence ID" value="TLE16073.1"/>
    <property type="molecule type" value="Genomic_DNA"/>
</dbReference>
<keyword evidence="1" id="KW-0489">Methyltransferase</keyword>
<dbReference type="InterPro" id="IPR029063">
    <property type="entry name" value="SAM-dependent_MTases_sf"/>
</dbReference>
<dbReference type="AlphaFoldDB" id="A0A4U8UFQ1"/>
<evidence type="ECO:0000313" key="6">
    <source>
        <dbReference type="Proteomes" id="UP000029920"/>
    </source>
</evidence>
<evidence type="ECO:0000313" key="5">
    <source>
        <dbReference type="EMBL" id="TLE16073.1"/>
    </source>
</evidence>
<gene>
    <name evidence="5" type="ORF">LS72_004955</name>
</gene>
<evidence type="ECO:0000256" key="4">
    <source>
        <dbReference type="ARBA" id="ARBA00047422"/>
    </source>
</evidence>
<name>A0A4U8UFQ1_9HELI</name>
<dbReference type="Proteomes" id="UP000029920">
    <property type="component" value="Unassembled WGS sequence"/>
</dbReference>
<dbReference type="InterPro" id="IPR001525">
    <property type="entry name" value="C5_MeTfrase"/>
</dbReference>
<dbReference type="Gene3D" id="3.40.50.150">
    <property type="entry name" value="Vaccinia Virus protein VP39"/>
    <property type="match status" value="1"/>
</dbReference>
<keyword evidence="3" id="KW-0680">Restriction system</keyword>
<reference evidence="5 6" key="1">
    <citation type="journal article" date="2014" name="Genome Announc.">
        <title>Draft genome sequences of eight enterohepatic helicobacter species isolated from both laboratory and wild rodents.</title>
        <authorList>
            <person name="Sheh A."/>
            <person name="Shen Z."/>
            <person name="Fox J.G."/>
        </authorList>
    </citation>
    <scope>NUCLEOTIDE SEQUENCE [LARGE SCALE GENOMIC DNA]</scope>
    <source>
        <strain evidence="5 6">MIT-03-7007</strain>
    </source>
</reference>
<sequence length="36" mass="4282">MQRFLNILTQNNYKYDYKVLNAKNFGVPQNAIVLFC</sequence>
<accession>A0A4U8UFQ1</accession>
<dbReference type="GO" id="GO:0009307">
    <property type="term" value="P:DNA restriction-modification system"/>
    <property type="evidence" value="ECO:0007669"/>
    <property type="project" value="UniProtKB-KW"/>
</dbReference>
<keyword evidence="2" id="KW-0808">Transferase</keyword>
<dbReference type="SUPFAM" id="SSF53335">
    <property type="entry name" value="S-adenosyl-L-methionine-dependent methyltransferases"/>
    <property type="match status" value="1"/>
</dbReference>
<evidence type="ECO:0000256" key="2">
    <source>
        <dbReference type="ARBA" id="ARBA00022679"/>
    </source>
</evidence>
<dbReference type="RefSeq" id="WP_138155122.1">
    <property type="nucleotide sequence ID" value="NZ_JRPC02000010.1"/>
</dbReference>
<keyword evidence="6" id="KW-1185">Reference proteome</keyword>
<comment type="catalytic activity">
    <reaction evidence="4">
        <text>a 2'-deoxycytidine in DNA + S-adenosyl-L-methionine = a 5-methyl-2'-deoxycytidine in DNA + S-adenosyl-L-homocysteine + H(+)</text>
        <dbReference type="Rhea" id="RHEA:13681"/>
        <dbReference type="Rhea" id="RHEA-COMP:11369"/>
        <dbReference type="Rhea" id="RHEA-COMP:11370"/>
        <dbReference type="ChEBI" id="CHEBI:15378"/>
        <dbReference type="ChEBI" id="CHEBI:57856"/>
        <dbReference type="ChEBI" id="CHEBI:59789"/>
        <dbReference type="ChEBI" id="CHEBI:85452"/>
        <dbReference type="ChEBI" id="CHEBI:85454"/>
        <dbReference type="EC" id="2.1.1.37"/>
    </reaction>
</comment>
<organism evidence="5 6">
    <name type="scientific">Helicobacter apodemus</name>
    <dbReference type="NCBI Taxonomy" id="135569"/>
    <lineage>
        <taxon>Bacteria</taxon>
        <taxon>Pseudomonadati</taxon>
        <taxon>Campylobacterota</taxon>
        <taxon>Epsilonproteobacteria</taxon>
        <taxon>Campylobacterales</taxon>
        <taxon>Helicobacteraceae</taxon>
        <taxon>Helicobacter</taxon>
    </lineage>
</organism>
<protein>
    <submittedName>
        <fullName evidence="5">Uncharacterized protein</fullName>
    </submittedName>
</protein>
<dbReference type="Pfam" id="PF00145">
    <property type="entry name" value="DNA_methylase"/>
    <property type="match status" value="1"/>
</dbReference>
<proteinExistence type="predicted"/>
<evidence type="ECO:0000256" key="3">
    <source>
        <dbReference type="ARBA" id="ARBA00022747"/>
    </source>
</evidence>
<dbReference type="GO" id="GO:0003886">
    <property type="term" value="F:DNA (cytosine-5-)-methyltransferase activity"/>
    <property type="evidence" value="ECO:0007669"/>
    <property type="project" value="UniProtKB-EC"/>
</dbReference>
<comment type="caution">
    <text evidence="5">The sequence shown here is derived from an EMBL/GenBank/DDBJ whole genome shotgun (WGS) entry which is preliminary data.</text>
</comment>
<dbReference type="GO" id="GO:0032259">
    <property type="term" value="P:methylation"/>
    <property type="evidence" value="ECO:0007669"/>
    <property type="project" value="UniProtKB-KW"/>
</dbReference>
<evidence type="ECO:0000256" key="1">
    <source>
        <dbReference type="ARBA" id="ARBA00022603"/>
    </source>
</evidence>